<dbReference type="InterPro" id="IPR003838">
    <property type="entry name" value="ABC3_permease_C"/>
</dbReference>
<evidence type="ECO:0000259" key="10">
    <source>
        <dbReference type="Pfam" id="PF12704"/>
    </source>
</evidence>
<evidence type="ECO:0000256" key="2">
    <source>
        <dbReference type="ARBA" id="ARBA00005236"/>
    </source>
</evidence>
<dbReference type="Proteomes" id="UP001595555">
    <property type="component" value="Unassembled WGS sequence"/>
</dbReference>
<feature type="domain" description="ABC3 transporter permease C-terminal" evidence="9">
    <location>
        <begin position="269"/>
        <end position="402"/>
    </location>
</feature>
<accession>A0ABV7FH65</accession>
<dbReference type="NCBIfam" id="TIGR02212">
    <property type="entry name" value="lolCE"/>
    <property type="match status" value="1"/>
</dbReference>
<keyword evidence="4" id="KW-1003">Cell membrane</keyword>
<comment type="similarity">
    <text evidence="2">Belongs to the ABC-4 integral membrane protein family. LolC/E subfamily.</text>
</comment>
<feature type="transmembrane region" description="Helical" evidence="8">
    <location>
        <begin position="29"/>
        <end position="51"/>
    </location>
</feature>
<feature type="domain" description="MacB-like periplasmic core" evidence="10">
    <location>
        <begin position="29"/>
        <end position="236"/>
    </location>
</feature>
<evidence type="ECO:0000256" key="4">
    <source>
        <dbReference type="ARBA" id="ARBA00022475"/>
    </source>
</evidence>
<evidence type="ECO:0000259" key="9">
    <source>
        <dbReference type="Pfam" id="PF02687"/>
    </source>
</evidence>
<feature type="transmembrane region" description="Helical" evidence="8">
    <location>
        <begin position="375"/>
        <end position="395"/>
    </location>
</feature>
<dbReference type="Pfam" id="PF12704">
    <property type="entry name" value="MacB_PCD"/>
    <property type="match status" value="1"/>
</dbReference>
<keyword evidence="7 8" id="KW-0472">Membrane</keyword>
<evidence type="ECO:0000256" key="7">
    <source>
        <dbReference type="ARBA" id="ARBA00023136"/>
    </source>
</evidence>
<evidence type="ECO:0000256" key="5">
    <source>
        <dbReference type="ARBA" id="ARBA00022692"/>
    </source>
</evidence>
<evidence type="ECO:0000256" key="3">
    <source>
        <dbReference type="ARBA" id="ARBA00022448"/>
    </source>
</evidence>
<dbReference type="PANTHER" id="PTHR30489:SF0">
    <property type="entry name" value="LIPOPROTEIN-RELEASING SYSTEM TRANSMEMBRANE PROTEIN LOLE"/>
    <property type="match status" value="1"/>
</dbReference>
<evidence type="ECO:0000313" key="12">
    <source>
        <dbReference type="Proteomes" id="UP001595555"/>
    </source>
</evidence>
<dbReference type="RefSeq" id="WP_378120779.1">
    <property type="nucleotide sequence ID" value="NZ_JBHRTF010000006.1"/>
</dbReference>
<evidence type="ECO:0000256" key="8">
    <source>
        <dbReference type="SAM" id="Phobius"/>
    </source>
</evidence>
<dbReference type="InterPro" id="IPR011925">
    <property type="entry name" value="LolCE_TM"/>
</dbReference>
<evidence type="ECO:0000256" key="1">
    <source>
        <dbReference type="ARBA" id="ARBA00004651"/>
    </source>
</evidence>
<keyword evidence="12" id="KW-1185">Reference proteome</keyword>
<name>A0ABV7FH65_9GAMM</name>
<dbReference type="PANTHER" id="PTHR30489">
    <property type="entry name" value="LIPOPROTEIN-RELEASING SYSTEM TRANSMEMBRANE PROTEIN LOLE"/>
    <property type="match status" value="1"/>
</dbReference>
<feature type="transmembrane region" description="Helical" evidence="8">
    <location>
        <begin position="312"/>
        <end position="336"/>
    </location>
</feature>
<reference evidence="12" key="1">
    <citation type="journal article" date="2019" name="Int. J. Syst. Evol. Microbiol.">
        <title>The Global Catalogue of Microorganisms (GCM) 10K type strain sequencing project: providing services to taxonomists for standard genome sequencing and annotation.</title>
        <authorList>
            <consortium name="The Broad Institute Genomics Platform"/>
            <consortium name="The Broad Institute Genome Sequencing Center for Infectious Disease"/>
            <person name="Wu L."/>
            <person name="Ma J."/>
        </authorList>
    </citation>
    <scope>NUCLEOTIDE SEQUENCE [LARGE SCALE GENOMIC DNA]</scope>
    <source>
        <strain evidence="12">KCTC 52237</strain>
    </source>
</reference>
<evidence type="ECO:0000313" key="11">
    <source>
        <dbReference type="EMBL" id="MFC3116966.1"/>
    </source>
</evidence>
<organism evidence="11 12">
    <name type="scientific">Cellvibrio fontiphilus</name>
    <dbReference type="NCBI Taxonomy" id="1815559"/>
    <lineage>
        <taxon>Bacteria</taxon>
        <taxon>Pseudomonadati</taxon>
        <taxon>Pseudomonadota</taxon>
        <taxon>Gammaproteobacteria</taxon>
        <taxon>Cellvibrionales</taxon>
        <taxon>Cellvibrionaceae</taxon>
        <taxon>Cellvibrio</taxon>
    </lineage>
</organism>
<dbReference type="InterPro" id="IPR025857">
    <property type="entry name" value="MacB_PCD"/>
</dbReference>
<dbReference type="Pfam" id="PF02687">
    <property type="entry name" value="FtsX"/>
    <property type="match status" value="1"/>
</dbReference>
<comment type="caution">
    <text evidence="11">The sequence shown here is derived from an EMBL/GenBank/DDBJ whole genome shotgun (WGS) entry which is preliminary data.</text>
</comment>
<comment type="subcellular location">
    <subcellularLocation>
        <location evidence="1">Cell membrane</location>
        <topology evidence="1">Multi-pass membrane protein</topology>
    </subcellularLocation>
</comment>
<sequence length="409" mass="44261">MQSRSLFFIGARYGVAQGKSHLVSFISRLSTAGLAIGVALLILVLSIMSGFEKELRENILGVMPQAMVYHRQAIEDPQALVAELKRHPRVLGATPFVQLQGLLSQQRRVAPVNIFGIDTALEHTTSKLPEFLPDGTLAKLSGDSSAIVIGRGVAEKLRVDAQDSLSLILPSDGNAAPKVKVLKVIAILDTHTDIDNALALMDIGTAAELSGYPGQVTGIRLKVDDLFAAPQIVREVMQNLPADYYGVSWMRTHGGVYQSIQMSKNMVSMLLFLIIAIAAFNLVSTLIMVVVDKQGDIAILRTMGASTYEIMAIFMIQGGLIGLIGTSIGLVLGIALSHWVTPMVQWIEGVFGVQFLHSDVYPITYLPSELVVADVAKVVITALAISFLVTLYPAWRAARIQPADALRYE</sequence>
<proteinExistence type="inferred from homology"/>
<keyword evidence="11" id="KW-0449">Lipoprotein</keyword>
<dbReference type="InterPro" id="IPR051447">
    <property type="entry name" value="Lipoprotein-release_system"/>
</dbReference>
<protein>
    <submittedName>
        <fullName evidence="11">Lipoprotein-releasing ABC transporter permease subunit</fullName>
    </submittedName>
</protein>
<gene>
    <name evidence="11" type="ORF">ACFODX_15465</name>
</gene>
<keyword evidence="5 8" id="KW-0812">Transmembrane</keyword>
<keyword evidence="6 8" id="KW-1133">Transmembrane helix</keyword>
<evidence type="ECO:0000256" key="6">
    <source>
        <dbReference type="ARBA" id="ARBA00022989"/>
    </source>
</evidence>
<feature type="transmembrane region" description="Helical" evidence="8">
    <location>
        <begin position="269"/>
        <end position="291"/>
    </location>
</feature>
<keyword evidence="3" id="KW-0813">Transport</keyword>
<dbReference type="EMBL" id="JBHRTF010000006">
    <property type="protein sequence ID" value="MFC3116966.1"/>
    <property type="molecule type" value="Genomic_DNA"/>
</dbReference>